<reference evidence="6 7" key="5">
    <citation type="journal article" date="2010" name="Appl. Environ. Microbiol.">
        <title>phrR-like gene praR of Azorhizobium caulinodans ORS571 is essential for symbiosis with Sesbania rostrata and is involved in expression of reb genes.</title>
        <authorList>
            <person name="Akiba N."/>
            <person name="Aono T."/>
            <person name="Toyazaki H."/>
            <person name="Sato S."/>
            <person name="Oyaizu H."/>
        </authorList>
    </citation>
    <scope>NUCLEOTIDE SEQUENCE [LARGE SCALE GENOMIC DNA]</scope>
    <source>
        <strain evidence="7">ATCC 43989 / DSM 5975 / JCM 20966 / LMG 6465 / NBRC 14845 / NCIMB 13405 / ORS 571</strain>
    </source>
</reference>
<dbReference type="EMBL" id="AP009384">
    <property type="protein sequence ID" value="BAF86784.1"/>
    <property type="molecule type" value="Genomic_DNA"/>
</dbReference>
<dbReference type="InterPro" id="IPR042283">
    <property type="entry name" value="GpdQ_catalytic"/>
</dbReference>
<dbReference type="InterPro" id="IPR026575">
    <property type="entry name" value="GpdQ/CpdA-like"/>
</dbReference>
<dbReference type="KEGG" id="azc:AZC_0786"/>
<keyword evidence="2" id="KW-0378">Hydrolase</keyword>
<dbReference type="InterPro" id="IPR042281">
    <property type="entry name" value="GpdQ_beta-strand"/>
</dbReference>
<evidence type="ECO:0000256" key="4">
    <source>
        <dbReference type="ARBA" id="ARBA00025742"/>
    </source>
</evidence>
<dbReference type="PANTHER" id="PTHR42988:SF2">
    <property type="entry name" value="CYCLIC NUCLEOTIDE PHOSPHODIESTERASE CBUA0032-RELATED"/>
    <property type="match status" value="1"/>
</dbReference>
<comment type="similarity">
    <text evidence="4">Belongs to the cyclic nucleotide phosphodiesterase class-III family.</text>
</comment>
<dbReference type="Pfam" id="PF00149">
    <property type="entry name" value="Metallophos"/>
    <property type="match status" value="1"/>
</dbReference>
<dbReference type="GO" id="GO:0004112">
    <property type="term" value="F:cyclic-nucleotide phosphodiesterase activity"/>
    <property type="evidence" value="ECO:0007669"/>
    <property type="project" value="InterPro"/>
</dbReference>
<proteinExistence type="inferred from homology"/>
<dbReference type="GO" id="GO:0046872">
    <property type="term" value="F:metal ion binding"/>
    <property type="evidence" value="ECO:0007669"/>
    <property type="project" value="UniProtKB-KW"/>
</dbReference>
<evidence type="ECO:0000256" key="3">
    <source>
        <dbReference type="ARBA" id="ARBA00023004"/>
    </source>
</evidence>
<name>A8IQI2_AZOC5</name>
<reference evidence="6 7" key="6">
    <citation type="journal article" date="2011" name="Appl. Environ. Microbiol.">
        <title>Involvement of the azorhizobial chromosome partition gene (parA) in the onset of bacteroid differentiation during Sesbania rostrata stem nodule development.</title>
        <authorList>
            <person name="Liu CT."/>
            <person name="Lee KB."/>
            <person name="Wang YS."/>
            <person name="Peng MH."/>
            <person name="Lee KT."/>
            <person name="Suzuki S."/>
            <person name="Suzuki T."/>
            <person name="Oyaizu H."/>
        </authorList>
    </citation>
    <scope>NUCLEOTIDE SEQUENCE [LARGE SCALE GENOMIC DNA]</scope>
    <source>
        <strain evidence="7">ATCC 43989 / DSM 5975 / JCM 20966 / LMG 6465 / NBRC 14845 / NCIMB 13405 / ORS 571</strain>
    </source>
</reference>
<dbReference type="InterPro" id="IPR050884">
    <property type="entry name" value="CNP_phosphodiesterase-III"/>
</dbReference>
<dbReference type="Proteomes" id="UP000000270">
    <property type="component" value="Chromosome"/>
</dbReference>
<dbReference type="SUPFAM" id="SSF56300">
    <property type="entry name" value="Metallo-dependent phosphatases"/>
    <property type="match status" value="1"/>
</dbReference>
<reference evidence="6 7" key="4">
    <citation type="journal article" date="2009" name="Appl. Environ. Microbiol.">
        <title>Comparative genome-wide transcriptional profiling of Azorhizobium caulinodans ORS571 grown under free-living and symbiotic conditions.</title>
        <authorList>
            <person name="Tsukada S."/>
            <person name="Aono T."/>
            <person name="Akiba N."/>
            <person name="Lee KB."/>
            <person name="Liu CT."/>
            <person name="Toyazaki H."/>
            <person name="Oyaizu H."/>
        </authorList>
    </citation>
    <scope>NUCLEOTIDE SEQUENCE [LARGE SCALE GENOMIC DNA]</scope>
    <source>
        <strain evidence="7">ATCC 43989 / DSM 5975 / JCM 20966 / LMG 6465 / NBRC 14845 / NCIMB 13405 / ORS 571</strain>
    </source>
</reference>
<organism evidence="6 7">
    <name type="scientific">Azorhizobium caulinodans (strain ATCC 43989 / DSM 5975 / JCM 20966 / LMG 6465 / NBRC 14845 / NCIMB 13405 / ORS 571)</name>
    <dbReference type="NCBI Taxonomy" id="438753"/>
    <lineage>
        <taxon>Bacteria</taxon>
        <taxon>Pseudomonadati</taxon>
        <taxon>Pseudomonadota</taxon>
        <taxon>Alphaproteobacteria</taxon>
        <taxon>Hyphomicrobiales</taxon>
        <taxon>Xanthobacteraceae</taxon>
        <taxon>Azorhizobium</taxon>
    </lineage>
</organism>
<feature type="domain" description="Calcineurin-like phosphoesterase" evidence="5">
    <location>
        <begin position="1"/>
        <end position="199"/>
    </location>
</feature>
<evidence type="ECO:0000313" key="6">
    <source>
        <dbReference type="EMBL" id="BAF86784.1"/>
    </source>
</evidence>
<dbReference type="Gene3D" id="3.30.750.180">
    <property type="entry name" value="GpdQ, beta-strand dimerisation domain"/>
    <property type="match status" value="1"/>
</dbReference>
<dbReference type="CDD" id="cd07402">
    <property type="entry name" value="MPP_GpdQ"/>
    <property type="match status" value="1"/>
</dbReference>
<gene>
    <name evidence="6" type="ordered locus">AZC_0786</name>
</gene>
<dbReference type="eggNOG" id="COG1409">
    <property type="taxonomic scope" value="Bacteria"/>
</dbReference>
<reference evidence="6 7" key="3">
    <citation type="journal article" date="2008" name="BMC Genomics">
        <title>The genome of the versatile nitrogen fixer Azorhizobium caulinodans ORS571.</title>
        <authorList>
            <person name="Lee KB."/>
            <person name="Backer P.D."/>
            <person name="Aono T."/>
            <person name="Liu CT."/>
            <person name="Suzuki S."/>
            <person name="Suzuki T."/>
            <person name="Kaneko T."/>
            <person name="Yamada M."/>
            <person name="Tabata S."/>
            <person name="Kupfer D.M."/>
            <person name="Najar F.Z."/>
            <person name="Wiley G.B."/>
            <person name="Roe B."/>
            <person name="Binnewies T.T."/>
            <person name="Ussery D.W."/>
            <person name="D'Haeze W."/>
            <person name="Herder J.D."/>
            <person name="Gevers D."/>
            <person name="Vereecke D."/>
            <person name="Holsters M."/>
            <person name="Oyaizu H."/>
        </authorList>
    </citation>
    <scope>NUCLEOTIDE SEQUENCE [LARGE SCALE GENOMIC DNA]</scope>
    <source>
        <strain evidence="7">ATCC 43989 / DSM 5975 / JCM 20966 / LMG 6465 / NBRC 14845 / NCIMB 13405 / ORS 571</strain>
    </source>
</reference>
<dbReference type="AlphaFoldDB" id="A8IQI2"/>
<evidence type="ECO:0000256" key="2">
    <source>
        <dbReference type="ARBA" id="ARBA00022801"/>
    </source>
</evidence>
<dbReference type="Gene3D" id="3.60.21.40">
    <property type="entry name" value="GpdQ, catalytic alpha/beta sandwich domain"/>
    <property type="match status" value="1"/>
</dbReference>
<dbReference type="STRING" id="438753.AZC_0786"/>
<dbReference type="InterPro" id="IPR004843">
    <property type="entry name" value="Calcineurin-like_PHP"/>
</dbReference>
<evidence type="ECO:0000313" key="7">
    <source>
        <dbReference type="Proteomes" id="UP000000270"/>
    </source>
</evidence>
<dbReference type="PANTHER" id="PTHR42988">
    <property type="entry name" value="PHOSPHOHYDROLASE"/>
    <property type="match status" value="1"/>
</dbReference>
<reference evidence="7" key="2">
    <citation type="submission" date="2007-04" db="EMBL/GenBank/DDBJ databases">
        <title>Complete genome sequence of the nitrogen-fixing bacterium Azorhizobium caulinodans ORS571.</title>
        <authorList>
            <person name="Lee K.B."/>
            <person name="Backer P.D."/>
            <person name="Aono T."/>
            <person name="Liu C.T."/>
            <person name="Suzuki S."/>
            <person name="Suzuki T."/>
            <person name="Kaneko T."/>
            <person name="Yamada M."/>
            <person name="Tabata S."/>
            <person name="Kupfer D.M."/>
            <person name="Najar F.Z."/>
            <person name="Wiley G.B."/>
            <person name="Roe B."/>
            <person name="Binnewies T."/>
            <person name="Ussery D."/>
            <person name="Vereecke D."/>
            <person name="Gevers D."/>
            <person name="Holsters M."/>
            <person name="Oyaizu H."/>
        </authorList>
    </citation>
    <scope>NUCLEOTIDE SEQUENCE [LARGE SCALE GENOMIC DNA]</scope>
    <source>
        <strain evidence="7">ATCC 43989 / DSM 5975 / JCM 20966 / LMG 6465 / NBRC 14845 / NCIMB 13405 / ORS 571</strain>
    </source>
</reference>
<evidence type="ECO:0000256" key="1">
    <source>
        <dbReference type="ARBA" id="ARBA00022723"/>
    </source>
</evidence>
<evidence type="ECO:0000259" key="5">
    <source>
        <dbReference type="Pfam" id="PF00149"/>
    </source>
</evidence>
<keyword evidence="3" id="KW-0408">Iron</keyword>
<reference evidence="6 7" key="1">
    <citation type="journal article" date="2007" name="Appl. Environ. Microbiol.">
        <title>Rhizobial factors required for stem nodule maturation and maintenance in Sesbania rostrata-Azorhizobium caulinodans ORS571 symbiosis.</title>
        <authorList>
            <person name="Suzuki S."/>
            <person name="Aono T."/>
            <person name="Lee KB."/>
            <person name="Suzuki T."/>
            <person name="Liu CT."/>
            <person name="Miwa H."/>
            <person name="Wakao S."/>
            <person name="Iki T."/>
            <person name="Oyaizu H."/>
        </authorList>
    </citation>
    <scope>NUCLEOTIDE SEQUENCE [LARGE SCALE GENOMIC DNA]</scope>
    <source>
        <strain evidence="7">ATCC 43989 / DSM 5975 / JCM 20966 / LMG 6465 / NBRC 14845 / NCIMB 13405 / ORS 571</strain>
    </source>
</reference>
<sequence>MLIAQLTDTHIRLPGRLAYGVVDTAAYLERAVAYLRSLPRQPDVVIVTGDLTDFDTPEEYARFRAITAPLSMPLLPVPGNHDSSAGLRAAFPQIARQAGGGASDKLNYVVDGHPVRLVLLDSSVPGKPHGELGTATLAWLDAQLGAAPERPTLIGLHHPPFVTGIRHMDVQNLFDAAALEEVLLRHPQVLALTCGHIHRTVVTGFAGRPAMIAPSPAHAVSLALAPDAPPSFHMEPPAVALHLFEGGRIVSHTSFVGPFDGPYPFFDAQNRLVGAD</sequence>
<accession>A8IQI2</accession>
<dbReference type="RefSeq" id="WP_012169317.1">
    <property type="nucleotide sequence ID" value="NC_009937.1"/>
</dbReference>
<dbReference type="InterPro" id="IPR029052">
    <property type="entry name" value="Metallo-depent_PP-like"/>
</dbReference>
<protein>
    <submittedName>
        <fullName evidence="6">Putative ICC protein</fullName>
    </submittedName>
</protein>
<keyword evidence="1" id="KW-0479">Metal-binding</keyword>
<keyword evidence="7" id="KW-1185">Reference proteome</keyword>
<dbReference type="HOGENOM" id="CLU_070320_2_1_5"/>